<dbReference type="InterPro" id="IPR050968">
    <property type="entry name" value="Cytochrome_c_oxidase_bac_sub4"/>
</dbReference>
<feature type="transmembrane region" description="Helical" evidence="7">
    <location>
        <begin position="54"/>
        <end position="75"/>
    </location>
</feature>
<proteinExistence type="inferred from homology"/>
<evidence type="ECO:0000313" key="8">
    <source>
        <dbReference type="EMBL" id="TSJ65387.1"/>
    </source>
</evidence>
<dbReference type="NCBIfam" id="TIGR02908">
    <property type="entry name" value="CoxD_Bacillus"/>
    <property type="match status" value="1"/>
</dbReference>
<dbReference type="GO" id="GO:0019646">
    <property type="term" value="P:aerobic electron transport chain"/>
    <property type="evidence" value="ECO:0007669"/>
    <property type="project" value="TreeGrafter"/>
</dbReference>
<organism evidence="8 9">
    <name type="scientific">Allobacillus salarius</name>
    <dbReference type="NCBI Taxonomy" id="1955272"/>
    <lineage>
        <taxon>Bacteria</taxon>
        <taxon>Bacillati</taxon>
        <taxon>Bacillota</taxon>
        <taxon>Bacilli</taxon>
        <taxon>Bacillales</taxon>
        <taxon>Bacillaceae</taxon>
        <taxon>Allobacillus</taxon>
    </lineage>
</organism>
<name>A0A556PLX4_9BACI</name>
<evidence type="ECO:0000256" key="3">
    <source>
        <dbReference type="ARBA" id="ARBA00022475"/>
    </source>
</evidence>
<feature type="transmembrane region" description="Helical" evidence="7">
    <location>
        <begin position="29"/>
        <end position="48"/>
    </location>
</feature>
<sequence>MANQNNSTNLTEKDLFYREKKKEEMKHQIITFAMMIIFTLIAFGIVMADVSKLFTIPIIIVLAIVQVGFQFFYFMHMSNEGHSWPTTMIFSGIFAAFLTVLALTTIVWWG</sequence>
<keyword evidence="3" id="KW-1003">Cell membrane</keyword>
<dbReference type="GO" id="GO:0009319">
    <property type="term" value="C:cytochrome o ubiquinol oxidase complex"/>
    <property type="evidence" value="ECO:0007669"/>
    <property type="project" value="TreeGrafter"/>
</dbReference>
<evidence type="ECO:0000256" key="2">
    <source>
        <dbReference type="ARBA" id="ARBA00008079"/>
    </source>
</evidence>
<keyword evidence="9" id="KW-1185">Reference proteome</keyword>
<dbReference type="PANTHER" id="PTHR36835:SF1">
    <property type="entry name" value="CYTOCHROME BO(3) UBIQUINOL OXIDASE SUBUNIT 4"/>
    <property type="match status" value="1"/>
</dbReference>
<dbReference type="OrthoDB" id="2989516at2"/>
<comment type="similarity">
    <text evidence="2">Belongs to the cytochrome c oxidase bacterial subunit 4 family.</text>
</comment>
<evidence type="ECO:0000256" key="1">
    <source>
        <dbReference type="ARBA" id="ARBA00004651"/>
    </source>
</evidence>
<dbReference type="InterPro" id="IPR005171">
    <property type="entry name" value="Cyt_c_oxidase_su4_prok"/>
</dbReference>
<keyword evidence="8" id="KW-0560">Oxidoreductase</keyword>
<dbReference type="InterPro" id="IPR014257">
    <property type="entry name" value="Cyt_c_oxidase_su4_bacillaceae"/>
</dbReference>
<dbReference type="PANTHER" id="PTHR36835">
    <property type="entry name" value="CYTOCHROME BO(3) UBIQUINOL OXIDASE SUBUNIT 4"/>
    <property type="match status" value="1"/>
</dbReference>
<accession>A0A556PLX4</accession>
<gene>
    <name evidence="8" type="primary">ctaF</name>
    <name evidence="8" type="ORF">FPQ13_07415</name>
</gene>
<comment type="subcellular location">
    <subcellularLocation>
        <location evidence="1">Cell membrane</location>
        <topology evidence="1">Multi-pass membrane protein</topology>
    </subcellularLocation>
</comment>
<keyword evidence="5 7" id="KW-1133">Transmembrane helix</keyword>
<dbReference type="Pfam" id="PF03626">
    <property type="entry name" value="COX4_pro"/>
    <property type="match status" value="1"/>
</dbReference>
<dbReference type="GO" id="GO:0009486">
    <property type="term" value="F:cytochrome bo3 ubiquinol oxidase activity"/>
    <property type="evidence" value="ECO:0007669"/>
    <property type="project" value="TreeGrafter"/>
</dbReference>
<comment type="caution">
    <text evidence="8">The sequence shown here is derived from an EMBL/GenBank/DDBJ whole genome shotgun (WGS) entry which is preliminary data.</text>
</comment>
<dbReference type="Proteomes" id="UP000316425">
    <property type="component" value="Unassembled WGS sequence"/>
</dbReference>
<dbReference type="AlphaFoldDB" id="A0A556PLX4"/>
<evidence type="ECO:0000256" key="7">
    <source>
        <dbReference type="SAM" id="Phobius"/>
    </source>
</evidence>
<dbReference type="RefSeq" id="WP_144088706.1">
    <property type="nucleotide sequence ID" value="NZ_VMHE01000010.1"/>
</dbReference>
<evidence type="ECO:0000256" key="4">
    <source>
        <dbReference type="ARBA" id="ARBA00022692"/>
    </source>
</evidence>
<evidence type="ECO:0000256" key="6">
    <source>
        <dbReference type="ARBA" id="ARBA00023136"/>
    </source>
</evidence>
<dbReference type="EC" id="1.9.3.1" evidence="8"/>
<reference evidence="8 9" key="1">
    <citation type="submission" date="2019-07" db="EMBL/GenBank/DDBJ databases">
        <title>Allobacillus sp. nov. SKP isolated from shrimp paste of Euphausiacea.</title>
        <authorList>
            <person name="Kanchanasin P."/>
            <person name="Tanasupawat S."/>
            <person name="Shi W."/>
            <person name="Wu L."/>
            <person name="Ma J."/>
        </authorList>
    </citation>
    <scope>NUCLEOTIDE SEQUENCE [LARGE SCALE GENOMIC DNA]</scope>
    <source>
        <strain evidence="8 9">SKP4-8</strain>
    </source>
</reference>
<dbReference type="GO" id="GO:0015078">
    <property type="term" value="F:proton transmembrane transporter activity"/>
    <property type="evidence" value="ECO:0007669"/>
    <property type="project" value="TreeGrafter"/>
</dbReference>
<keyword evidence="6 7" id="KW-0472">Membrane</keyword>
<evidence type="ECO:0000313" key="9">
    <source>
        <dbReference type="Proteomes" id="UP000316425"/>
    </source>
</evidence>
<dbReference type="GO" id="GO:0005886">
    <property type="term" value="C:plasma membrane"/>
    <property type="evidence" value="ECO:0007669"/>
    <property type="project" value="UniProtKB-SubCell"/>
</dbReference>
<evidence type="ECO:0000256" key="5">
    <source>
        <dbReference type="ARBA" id="ARBA00022989"/>
    </source>
</evidence>
<dbReference type="EMBL" id="VMHE01000010">
    <property type="protein sequence ID" value="TSJ65387.1"/>
    <property type="molecule type" value="Genomic_DNA"/>
</dbReference>
<keyword evidence="4 7" id="KW-0812">Transmembrane</keyword>
<protein>
    <submittedName>
        <fullName evidence="8">Cytochrome c oxidase subunit IVB</fullName>
        <ecNumber evidence="8">1.9.3.1</ecNumber>
    </submittedName>
</protein>
<feature type="transmembrane region" description="Helical" evidence="7">
    <location>
        <begin position="87"/>
        <end position="109"/>
    </location>
</feature>
<dbReference type="GO" id="GO:0015990">
    <property type="term" value="P:electron transport coupled proton transport"/>
    <property type="evidence" value="ECO:0007669"/>
    <property type="project" value="TreeGrafter"/>
</dbReference>